<reference evidence="1" key="1">
    <citation type="submission" date="2014-09" db="EMBL/GenBank/DDBJ databases">
        <authorList>
            <person name="Probst J Alexander"/>
        </authorList>
    </citation>
    <scope>NUCLEOTIDE SEQUENCE</scope>
</reference>
<evidence type="ECO:0000313" key="1">
    <source>
        <dbReference type="EMBL" id="CEG12081.1"/>
    </source>
</evidence>
<proteinExistence type="predicted"/>
<dbReference type="Pfam" id="PF09573">
    <property type="entry name" value="RE_TaqI"/>
    <property type="match status" value="1"/>
</dbReference>
<protein>
    <submittedName>
        <fullName evidence="1">Type II restriction enzyme TthHB8I (Endonuclease TthHB8I) (R.TthHB8I) (Modular protein)</fullName>
    </submittedName>
</protein>
<keyword evidence="1" id="KW-0255">Endonuclease</keyword>
<sequence length="259" mass="31551">MNQDRAVNLKKFEKFLKNIDIEKYSHLRIIKTLEQDMSPNLLPLEIYYKYFWESDDYKEYDEIFRIYWNEKLPYIYEFIKKFFYGCSLQFVEEGFKARLYRIWISILTQFHFQYLWNKLFDEKLESNANLDGLGIDARFTKNGKIISIQIKKISYKREVSDRRFTSRQQKYADIVVEVPYLVIDTDELQDKIKNPRTRETTKEQCRKALDIFNTNFLKLQNGFVIFNEDYLNKVYQKIMDKTSEATKGNKITYDEIIEW</sequence>
<dbReference type="EMBL" id="CCXY01000103">
    <property type="protein sequence ID" value="CEG12081.1"/>
    <property type="molecule type" value="Genomic_DNA"/>
</dbReference>
<keyword evidence="1" id="KW-0540">Nuclease</keyword>
<dbReference type="GO" id="GO:0003677">
    <property type="term" value="F:DNA binding"/>
    <property type="evidence" value="ECO:0007669"/>
    <property type="project" value="InterPro"/>
</dbReference>
<name>A0A098E986_9ZZZZ</name>
<accession>A0A098E986</accession>
<gene>
    <name evidence="1" type="ORF">MSIBF_A1910020</name>
</gene>
<dbReference type="GO" id="GO:0009036">
    <property type="term" value="F:type II site-specific deoxyribonuclease activity"/>
    <property type="evidence" value="ECO:0007669"/>
    <property type="project" value="InterPro"/>
</dbReference>
<dbReference type="InterPro" id="IPR019073">
    <property type="entry name" value="Restrct_endonuc_II_TaqI"/>
</dbReference>
<organism evidence="1">
    <name type="scientific">groundwater metagenome</name>
    <dbReference type="NCBI Taxonomy" id="717931"/>
    <lineage>
        <taxon>unclassified sequences</taxon>
        <taxon>metagenomes</taxon>
        <taxon>ecological metagenomes</taxon>
    </lineage>
</organism>
<keyword evidence="1" id="KW-0378">Hydrolase</keyword>
<dbReference type="GO" id="GO:0009307">
    <property type="term" value="P:DNA restriction-modification system"/>
    <property type="evidence" value="ECO:0007669"/>
    <property type="project" value="InterPro"/>
</dbReference>
<dbReference type="AlphaFoldDB" id="A0A098E986"/>